<name>I4YRR5_9HYPH</name>
<reference evidence="1 2" key="1">
    <citation type="submission" date="2012-02" db="EMBL/GenBank/DDBJ databases">
        <title>Improved High-Quality Draft sequence of Microvirga sp. WSM3557.</title>
        <authorList>
            <consortium name="US DOE Joint Genome Institute"/>
            <person name="Lucas S."/>
            <person name="Han J."/>
            <person name="Lapidus A."/>
            <person name="Cheng J.-F."/>
            <person name="Goodwin L."/>
            <person name="Pitluck S."/>
            <person name="Peters L."/>
            <person name="Zhang X."/>
            <person name="Detter J.C."/>
            <person name="Han C."/>
            <person name="Tapia R."/>
            <person name="Land M."/>
            <person name="Hauser L."/>
            <person name="Kyrpides N."/>
            <person name="Ivanova N."/>
            <person name="Pagani I."/>
            <person name="Brau L."/>
            <person name="Yates R."/>
            <person name="O'Hara G."/>
            <person name="Rui T."/>
            <person name="Howieson J."/>
            <person name="Reeve W."/>
            <person name="Woyke T."/>
        </authorList>
    </citation>
    <scope>NUCLEOTIDE SEQUENCE [LARGE SCALE GENOMIC DNA]</scope>
    <source>
        <strain evidence="1 2">WSM3557</strain>
    </source>
</reference>
<dbReference type="STRING" id="864069.MicloDRAFT_00032060"/>
<evidence type="ECO:0008006" key="3">
    <source>
        <dbReference type="Google" id="ProtNLM"/>
    </source>
</evidence>
<dbReference type="SUPFAM" id="SSF52540">
    <property type="entry name" value="P-loop containing nucleoside triphosphate hydrolases"/>
    <property type="match status" value="1"/>
</dbReference>
<dbReference type="Gene3D" id="3.40.50.300">
    <property type="entry name" value="P-loop containing nucleotide triphosphate hydrolases"/>
    <property type="match status" value="1"/>
</dbReference>
<proteinExistence type="predicted"/>
<sequence>MSTLSPPTEQASNLVEMRRFLPEGTPEVVVHDAKPRRRLAATPFKYRDPRSIQPRGWVYGFHYIRKFVSATVAPGGVGKSSLGIVEALAMATGRPLLGIAPRERVKVWLWNGEDPMEELERRVGAAMLHYGIQPEDVEGWLFLDSGREMEILLAVQLPGGATLNHPTIQEIQQTILDNDIGAVILDPFVSIHRVSENDNGMIDMVAKAIAGIADRTNCCFDLVHHVRKTNGGEVTVEDGRGAVALLGAVRAARAMNQMSQDEADRWGVENRRLHFRYFDGKANLAPPSEGSTWFKMESVDLENGNAKHPSDRVGVVTRWETPNAFDSVTMEQMHEVRHRVSEGKWRESSQSREWVGYLVAEVVGLNPGEKADKARIQTILKTWFANKVLKVVTDKDAKGNPRPFVAAGDMQG</sequence>
<dbReference type="Pfam" id="PF13481">
    <property type="entry name" value="AAA_25"/>
    <property type="match status" value="1"/>
</dbReference>
<protein>
    <recommendedName>
        <fullName evidence="3">RecA-family ATPase</fullName>
    </recommendedName>
</protein>
<dbReference type="AlphaFoldDB" id="I4YRR5"/>
<organism evidence="1 2">
    <name type="scientific">Microvirga lotononidis</name>
    <dbReference type="NCBI Taxonomy" id="864069"/>
    <lineage>
        <taxon>Bacteria</taxon>
        <taxon>Pseudomonadati</taxon>
        <taxon>Pseudomonadota</taxon>
        <taxon>Alphaproteobacteria</taxon>
        <taxon>Hyphomicrobiales</taxon>
        <taxon>Methylobacteriaceae</taxon>
        <taxon>Microvirga</taxon>
    </lineage>
</organism>
<dbReference type="Proteomes" id="UP000003947">
    <property type="component" value="Unassembled WGS sequence"/>
</dbReference>
<keyword evidence="2" id="KW-1185">Reference proteome</keyword>
<dbReference type="InterPro" id="IPR027417">
    <property type="entry name" value="P-loop_NTPase"/>
</dbReference>
<dbReference type="HOGENOM" id="CLU_055618_0_0_5"/>
<dbReference type="eggNOG" id="COG3598">
    <property type="taxonomic scope" value="Bacteria"/>
</dbReference>
<dbReference type="PATRIC" id="fig|864069.3.peg.3483"/>
<dbReference type="OrthoDB" id="1496333at2"/>
<gene>
    <name evidence="1" type="ORF">MicloDRAFT_00032060</name>
</gene>
<dbReference type="RefSeq" id="WP_009762708.1">
    <property type="nucleotide sequence ID" value="NZ_CP141051.1"/>
</dbReference>
<evidence type="ECO:0000313" key="1">
    <source>
        <dbReference type="EMBL" id="EIM26657.1"/>
    </source>
</evidence>
<evidence type="ECO:0000313" key="2">
    <source>
        <dbReference type="Proteomes" id="UP000003947"/>
    </source>
</evidence>
<dbReference type="EMBL" id="JH660645">
    <property type="protein sequence ID" value="EIM26657.1"/>
    <property type="molecule type" value="Genomic_DNA"/>
</dbReference>
<accession>I4YRR5</accession>